<dbReference type="Gene3D" id="3.80.10.10">
    <property type="entry name" value="Ribonuclease Inhibitor"/>
    <property type="match status" value="1"/>
</dbReference>
<sequence>MTHFGRIKQTVDKYSKWSYPLLMLNICVKVSRSTWNEPNQKSLQKTADTMEVPQLKPVQDVPEIDLDDIDKLLESLSPEELEELNGDFDPDNSLLPPSQRMKNQTSKAPTGPYHRKKLLDFLEKKAKEEKDWEQNKPFVKEIRGKIWKPKVEPKSKEEEEHLETEWDDILTAASEEELVDLAAVLGFHGMLNQTQYYAGLDNMKIEAGGFQGVAKAQELIKVPDEPPNKTDVEESIKRLKDNDSKLTHLNLNNIKNISVERLIEVCETLKTNTTLETLEMASVNMTDKVAKKLAEALSENKTLKVLNVESNFVSGEAIVEIMKAINKNQTLQELRVANQKPEVLGNKVEMTLVKLIGENSTLLRFGIALEFPDARVRIHEKLQENNDNLRKKRVGKD</sequence>
<dbReference type="InterPro" id="IPR032675">
    <property type="entry name" value="LRR_dom_sf"/>
</dbReference>
<evidence type="ECO:0008006" key="7">
    <source>
        <dbReference type="Google" id="ProtNLM"/>
    </source>
</evidence>
<evidence type="ECO:0000256" key="3">
    <source>
        <dbReference type="ARBA" id="ARBA00023212"/>
    </source>
</evidence>
<dbReference type="PANTHER" id="PTHR10901:SF6">
    <property type="entry name" value="TROPOMODULIN, ISOFORM N"/>
    <property type="match status" value="1"/>
</dbReference>
<dbReference type="FunFam" id="3.80.10.10:FF:000099">
    <property type="entry name" value="Tropomodulin, isoform C"/>
    <property type="match status" value="1"/>
</dbReference>
<evidence type="ECO:0000256" key="1">
    <source>
        <dbReference type="ARBA" id="ARBA00004245"/>
    </source>
</evidence>
<keyword evidence="2" id="KW-0963">Cytoplasm</keyword>
<dbReference type="EnsemblMetazoa" id="G7400.17">
    <property type="protein sequence ID" value="G7400.17:cds"/>
    <property type="gene ID" value="G7400"/>
</dbReference>
<accession>A0A8W8NUX9</accession>
<dbReference type="GO" id="GO:0030016">
    <property type="term" value="C:myofibril"/>
    <property type="evidence" value="ECO:0007669"/>
    <property type="project" value="TreeGrafter"/>
</dbReference>
<name>A0A8W8NUX9_MAGGI</name>
<dbReference type="GO" id="GO:0007015">
    <property type="term" value="P:actin filament organization"/>
    <property type="evidence" value="ECO:0007669"/>
    <property type="project" value="TreeGrafter"/>
</dbReference>
<feature type="region of interest" description="Disordered" evidence="4">
    <location>
        <begin position="83"/>
        <end position="112"/>
    </location>
</feature>
<keyword evidence="6" id="KW-1185">Reference proteome</keyword>
<evidence type="ECO:0000256" key="4">
    <source>
        <dbReference type="SAM" id="MobiDB-lite"/>
    </source>
</evidence>
<proteinExistence type="predicted"/>
<dbReference type="GO" id="GO:0030239">
    <property type="term" value="P:myofibril assembly"/>
    <property type="evidence" value="ECO:0007669"/>
    <property type="project" value="TreeGrafter"/>
</dbReference>
<protein>
    <recommendedName>
        <fullName evidence="7">Tropomodulin</fullName>
    </recommendedName>
</protein>
<evidence type="ECO:0000313" key="5">
    <source>
        <dbReference type="EnsemblMetazoa" id="G7400.17:cds"/>
    </source>
</evidence>
<dbReference type="InterPro" id="IPR004934">
    <property type="entry name" value="TMOD"/>
</dbReference>
<dbReference type="Pfam" id="PF03250">
    <property type="entry name" value="Tropomodulin"/>
    <property type="match status" value="1"/>
</dbReference>
<dbReference type="Proteomes" id="UP000005408">
    <property type="component" value="Unassembled WGS sequence"/>
</dbReference>
<dbReference type="GO" id="GO:0005856">
    <property type="term" value="C:cytoskeleton"/>
    <property type="evidence" value="ECO:0007669"/>
    <property type="project" value="UniProtKB-SubCell"/>
</dbReference>
<evidence type="ECO:0000256" key="2">
    <source>
        <dbReference type="ARBA" id="ARBA00022490"/>
    </source>
</evidence>
<reference evidence="5" key="1">
    <citation type="submission" date="2022-08" db="UniProtKB">
        <authorList>
            <consortium name="EnsemblMetazoa"/>
        </authorList>
    </citation>
    <scope>IDENTIFICATION</scope>
    <source>
        <strain evidence="5">05x7-T-G4-1.051#20</strain>
    </source>
</reference>
<dbReference type="GO" id="GO:0051694">
    <property type="term" value="P:pointed-end actin filament capping"/>
    <property type="evidence" value="ECO:0007669"/>
    <property type="project" value="InterPro"/>
</dbReference>
<keyword evidence="3" id="KW-0206">Cytoskeleton</keyword>
<evidence type="ECO:0000313" key="6">
    <source>
        <dbReference type="Proteomes" id="UP000005408"/>
    </source>
</evidence>
<dbReference type="SUPFAM" id="SSF52047">
    <property type="entry name" value="RNI-like"/>
    <property type="match status" value="1"/>
</dbReference>
<dbReference type="GO" id="GO:0005523">
    <property type="term" value="F:tropomyosin binding"/>
    <property type="evidence" value="ECO:0007669"/>
    <property type="project" value="InterPro"/>
</dbReference>
<dbReference type="AlphaFoldDB" id="A0A8W8NUX9"/>
<comment type="subcellular location">
    <subcellularLocation>
        <location evidence="1">Cytoplasm</location>
        <location evidence="1">Cytoskeleton</location>
    </subcellularLocation>
</comment>
<dbReference type="PANTHER" id="PTHR10901">
    <property type="entry name" value="TROPOMODULIN"/>
    <property type="match status" value="1"/>
</dbReference>
<organism evidence="5 6">
    <name type="scientific">Magallana gigas</name>
    <name type="common">Pacific oyster</name>
    <name type="synonym">Crassostrea gigas</name>
    <dbReference type="NCBI Taxonomy" id="29159"/>
    <lineage>
        <taxon>Eukaryota</taxon>
        <taxon>Metazoa</taxon>
        <taxon>Spiralia</taxon>
        <taxon>Lophotrochozoa</taxon>
        <taxon>Mollusca</taxon>
        <taxon>Bivalvia</taxon>
        <taxon>Autobranchia</taxon>
        <taxon>Pteriomorphia</taxon>
        <taxon>Ostreida</taxon>
        <taxon>Ostreoidea</taxon>
        <taxon>Ostreidae</taxon>
        <taxon>Magallana</taxon>
    </lineage>
</organism>